<sequence>MDEHSGWLAALQAACAHEFAPHWLRKPRRLHGGPWPLQLEVGVNGAGLAGVYCLQEGGDVPSYWCEKVPDACLELSTSLGLWLLLSKPIPDADDRAQKTRCLYNLGSLSGRQLLYAGNAAQDLMQMDWFPVLGASPAPRIFPRSASKTALTLDTVQLGSGRGQRLSAETASATLAFLLDLRSARLRSCIHSRALCNLTCDTAPQIALWLLSHAGDAQRLACVCKSFRGLVQLYRNQWPDDFLRLFQLHGSHGWPVGKPNQVLQVLSRSSWQNMLHLTDLPAFRDNAWPVHVTSVALKMPAKTQPDNYLDFSTLRELRGPFAAFAWKLLHDIPLPWAKMLASRPMVREGMTSSRASPSDSETKTLTADLLYENCLQGHQHLAGQTGLLVTSGGFVSRNGCFIRRRVGAALRDLARTVPSLCLTGWSQGWSSSFRDGGQLCFFCERDASEERCRQCKDTRSWSTLSASFSMSFSLEVNGDPTQVEFAIEARALPFMSISSDVRIYDKLEDVFGKLDEVEQFEDDMDENKSDEDEDTAESAEQDNGTETAREGAEEAKDDTDGTTELPSSQDSMSSMG</sequence>
<accession>A0A9P1CN82</accession>
<name>A0A9P1CN82_9DINO</name>
<comment type="caution">
    <text evidence="2">The sequence shown here is derived from an EMBL/GenBank/DDBJ whole genome shotgun (WGS) entry which is preliminary data.</text>
</comment>
<dbReference type="OrthoDB" id="411496at2759"/>
<evidence type="ECO:0000313" key="4">
    <source>
        <dbReference type="Proteomes" id="UP001152797"/>
    </source>
</evidence>
<evidence type="ECO:0000313" key="2">
    <source>
        <dbReference type="EMBL" id="CAI3994471.1"/>
    </source>
</evidence>
<dbReference type="EMBL" id="CAMXCT030001957">
    <property type="protein sequence ID" value="CAL4781783.1"/>
    <property type="molecule type" value="Genomic_DNA"/>
</dbReference>
<dbReference type="EMBL" id="CAMXCT020001957">
    <property type="protein sequence ID" value="CAL1147846.1"/>
    <property type="molecule type" value="Genomic_DNA"/>
</dbReference>
<dbReference type="AlphaFoldDB" id="A0A9P1CN82"/>
<feature type="compositionally biased region" description="Polar residues" evidence="1">
    <location>
        <begin position="561"/>
        <end position="575"/>
    </location>
</feature>
<gene>
    <name evidence="2" type="ORF">C1SCF055_LOCUS21116</name>
</gene>
<keyword evidence="4" id="KW-1185">Reference proteome</keyword>
<organism evidence="2">
    <name type="scientific">Cladocopium goreaui</name>
    <dbReference type="NCBI Taxonomy" id="2562237"/>
    <lineage>
        <taxon>Eukaryota</taxon>
        <taxon>Sar</taxon>
        <taxon>Alveolata</taxon>
        <taxon>Dinophyceae</taxon>
        <taxon>Suessiales</taxon>
        <taxon>Symbiodiniaceae</taxon>
        <taxon>Cladocopium</taxon>
    </lineage>
</organism>
<reference evidence="2" key="1">
    <citation type="submission" date="2022-10" db="EMBL/GenBank/DDBJ databases">
        <authorList>
            <person name="Chen Y."/>
            <person name="Dougan E. K."/>
            <person name="Chan C."/>
            <person name="Rhodes N."/>
            <person name="Thang M."/>
        </authorList>
    </citation>
    <scope>NUCLEOTIDE SEQUENCE</scope>
</reference>
<dbReference type="Proteomes" id="UP001152797">
    <property type="component" value="Unassembled WGS sequence"/>
</dbReference>
<evidence type="ECO:0000313" key="3">
    <source>
        <dbReference type="EMBL" id="CAL4781783.1"/>
    </source>
</evidence>
<reference evidence="3 4" key="2">
    <citation type="submission" date="2024-05" db="EMBL/GenBank/DDBJ databases">
        <authorList>
            <person name="Chen Y."/>
            <person name="Shah S."/>
            <person name="Dougan E. K."/>
            <person name="Thang M."/>
            <person name="Chan C."/>
        </authorList>
    </citation>
    <scope>NUCLEOTIDE SEQUENCE [LARGE SCALE GENOMIC DNA]</scope>
</reference>
<feature type="region of interest" description="Disordered" evidence="1">
    <location>
        <begin position="517"/>
        <end position="575"/>
    </location>
</feature>
<proteinExistence type="predicted"/>
<evidence type="ECO:0000256" key="1">
    <source>
        <dbReference type="SAM" id="MobiDB-lite"/>
    </source>
</evidence>
<feature type="compositionally biased region" description="Acidic residues" evidence="1">
    <location>
        <begin position="517"/>
        <end position="539"/>
    </location>
</feature>
<dbReference type="EMBL" id="CAMXCT010001957">
    <property type="protein sequence ID" value="CAI3994471.1"/>
    <property type="molecule type" value="Genomic_DNA"/>
</dbReference>
<protein>
    <submittedName>
        <fullName evidence="3">RanBP2-type domain-containing protein</fullName>
    </submittedName>
</protein>